<feature type="transmembrane region" description="Helical" evidence="6">
    <location>
        <begin position="33"/>
        <end position="56"/>
    </location>
</feature>
<organism evidence="8 9">
    <name type="scientific">Xylanibacter ruminicola</name>
    <name type="common">Prevotella ruminicola</name>
    <dbReference type="NCBI Taxonomy" id="839"/>
    <lineage>
        <taxon>Bacteria</taxon>
        <taxon>Pseudomonadati</taxon>
        <taxon>Bacteroidota</taxon>
        <taxon>Bacteroidia</taxon>
        <taxon>Bacteroidales</taxon>
        <taxon>Prevotellaceae</taxon>
        <taxon>Xylanibacter</taxon>
    </lineage>
</organism>
<evidence type="ECO:0000256" key="5">
    <source>
        <dbReference type="ARBA" id="ARBA00023136"/>
    </source>
</evidence>
<dbReference type="GO" id="GO:0005886">
    <property type="term" value="C:plasma membrane"/>
    <property type="evidence" value="ECO:0007669"/>
    <property type="project" value="UniProtKB-SubCell"/>
</dbReference>
<evidence type="ECO:0000256" key="4">
    <source>
        <dbReference type="ARBA" id="ARBA00022989"/>
    </source>
</evidence>
<dbReference type="EMBL" id="FNUV01000001">
    <property type="protein sequence ID" value="SEF41224.1"/>
    <property type="molecule type" value="Genomic_DNA"/>
</dbReference>
<keyword evidence="5 6" id="KW-0472">Membrane</keyword>
<dbReference type="Proteomes" id="UP000236735">
    <property type="component" value="Unassembled WGS sequence"/>
</dbReference>
<dbReference type="InterPro" id="IPR007168">
    <property type="entry name" value="Phageshock_PspC_N"/>
</dbReference>
<feature type="domain" description="Phage shock protein PspC N-terminal" evidence="7">
    <location>
        <begin position="3"/>
        <end position="60"/>
    </location>
</feature>
<dbReference type="PANTHER" id="PTHR33885:SF3">
    <property type="entry name" value="PHAGE SHOCK PROTEIN C"/>
    <property type="match status" value="1"/>
</dbReference>
<name>A0A1H5RSY0_XYLRU</name>
<comment type="subcellular location">
    <subcellularLocation>
        <location evidence="1">Cell membrane</location>
        <topology evidence="1">Single-pass membrane protein</topology>
    </subcellularLocation>
</comment>
<dbReference type="AlphaFoldDB" id="A0A1H5RSY0"/>
<evidence type="ECO:0000256" key="1">
    <source>
        <dbReference type="ARBA" id="ARBA00004162"/>
    </source>
</evidence>
<keyword evidence="3 6" id="KW-0812">Transmembrane</keyword>
<protein>
    <submittedName>
        <fullName evidence="8">Phage shock protein C (PspC) family protein</fullName>
    </submittedName>
</protein>
<evidence type="ECO:0000256" key="6">
    <source>
        <dbReference type="SAM" id="Phobius"/>
    </source>
</evidence>
<dbReference type="Pfam" id="PF04024">
    <property type="entry name" value="PspC"/>
    <property type="match status" value="1"/>
</dbReference>
<gene>
    <name evidence="8" type="ORF">SAMN05216354_0303</name>
</gene>
<keyword evidence="2" id="KW-1003">Cell membrane</keyword>
<evidence type="ECO:0000256" key="2">
    <source>
        <dbReference type="ARBA" id="ARBA00022475"/>
    </source>
</evidence>
<evidence type="ECO:0000256" key="3">
    <source>
        <dbReference type="ARBA" id="ARBA00022692"/>
    </source>
</evidence>
<dbReference type="PANTHER" id="PTHR33885">
    <property type="entry name" value="PHAGE SHOCK PROTEIN C"/>
    <property type="match status" value="1"/>
</dbReference>
<evidence type="ECO:0000313" key="8">
    <source>
        <dbReference type="EMBL" id="SEF41224.1"/>
    </source>
</evidence>
<dbReference type="InterPro" id="IPR052027">
    <property type="entry name" value="PspC"/>
</dbReference>
<proteinExistence type="predicted"/>
<keyword evidence="4 6" id="KW-1133">Transmembrane helix</keyword>
<sequence>MEKKLRRSNDRVIAGVCGGIAEYLDFDPVMVRVAYMFLTLFTCFSGVLFYFILWLVMPEKNLLER</sequence>
<accession>A0A1H5RSY0</accession>
<evidence type="ECO:0000259" key="7">
    <source>
        <dbReference type="Pfam" id="PF04024"/>
    </source>
</evidence>
<reference evidence="8 9" key="1">
    <citation type="submission" date="2016-10" db="EMBL/GenBank/DDBJ databases">
        <authorList>
            <person name="de Groot N.N."/>
        </authorList>
    </citation>
    <scope>NUCLEOTIDE SEQUENCE [LARGE SCALE GENOMIC DNA]</scope>
    <source>
        <strain evidence="8 9">AR32</strain>
    </source>
</reference>
<dbReference type="RefSeq" id="WP_036910303.1">
    <property type="nucleotide sequence ID" value="NZ_FNUV01000001.1"/>
</dbReference>
<evidence type="ECO:0000313" key="9">
    <source>
        <dbReference type="Proteomes" id="UP000236735"/>
    </source>
</evidence>